<reference evidence="6 7" key="1">
    <citation type="submission" date="2016-10" db="EMBL/GenBank/DDBJ databases">
        <authorList>
            <person name="de Groot N.N."/>
        </authorList>
    </citation>
    <scope>NUCLEOTIDE SEQUENCE [LARGE SCALE GENOMIC DNA]</scope>
    <source>
        <strain evidence="6 7">MT12</strain>
    </source>
</reference>
<dbReference type="Pfam" id="PF00440">
    <property type="entry name" value="TetR_N"/>
    <property type="match status" value="1"/>
</dbReference>
<keyword evidence="2 4" id="KW-0238">DNA-binding</keyword>
<dbReference type="InterPro" id="IPR001647">
    <property type="entry name" value="HTH_TetR"/>
</dbReference>
<dbReference type="Proteomes" id="UP000198992">
    <property type="component" value="Unassembled WGS sequence"/>
</dbReference>
<sequence length="188" mass="20080">MARPKEFIAEEALDAAIGVFREHGYEGTSAEMLVRALGIGRQSLYDTFGDKWQLYVAAVERYAARETEAHLSALASERRALDGLRAMVERVVDDAAEACLGVNSICEFGTGKPELAAVRGSSGRALTKAIVARIREAQAQGDVAAEIDPSSATEFLYASFAGIRIAARGGAGHRRLRSLGQLALRALA</sequence>
<dbReference type="AlphaFoldDB" id="A0A1H5F6T0"/>
<dbReference type="PANTHER" id="PTHR47506:SF1">
    <property type="entry name" value="HTH-TYPE TRANSCRIPTIONAL REGULATOR YJDC"/>
    <property type="match status" value="1"/>
</dbReference>
<organism evidence="6 7">
    <name type="scientific">Bradyrhizobium erythrophlei</name>
    <dbReference type="NCBI Taxonomy" id="1437360"/>
    <lineage>
        <taxon>Bacteria</taxon>
        <taxon>Pseudomonadati</taxon>
        <taxon>Pseudomonadota</taxon>
        <taxon>Alphaproteobacteria</taxon>
        <taxon>Hyphomicrobiales</taxon>
        <taxon>Nitrobacteraceae</taxon>
        <taxon>Bradyrhizobium</taxon>
    </lineage>
</organism>
<evidence type="ECO:0000313" key="7">
    <source>
        <dbReference type="Proteomes" id="UP000198992"/>
    </source>
</evidence>
<keyword evidence="1" id="KW-0805">Transcription regulation</keyword>
<dbReference type="SUPFAM" id="SSF46689">
    <property type="entry name" value="Homeodomain-like"/>
    <property type="match status" value="1"/>
</dbReference>
<evidence type="ECO:0000259" key="5">
    <source>
        <dbReference type="PROSITE" id="PS50977"/>
    </source>
</evidence>
<evidence type="ECO:0000256" key="1">
    <source>
        <dbReference type="ARBA" id="ARBA00023015"/>
    </source>
</evidence>
<dbReference type="Gene3D" id="1.10.10.60">
    <property type="entry name" value="Homeodomain-like"/>
    <property type="match status" value="1"/>
</dbReference>
<dbReference type="Gene3D" id="1.10.357.10">
    <property type="entry name" value="Tetracycline Repressor, domain 2"/>
    <property type="match status" value="1"/>
</dbReference>
<dbReference type="EMBL" id="FNTH01000001">
    <property type="protein sequence ID" value="SED98993.1"/>
    <property type="molecule type" value="Genomic_DNA"/>
</dbReference>
<evidence type="ECO:0000256" key="2">
    <source>
        <dbReference type="ARBA" id="ARBA00023125"/>
    </source>
</evidence>
<feature type="domain" description="HTH tetR-type" evidence="5">
    <location>
        <begin position="6"/>
        <end position="66"/>
    </location>
</feature>
<dbReference type="RefSeq" id="WP_092123813.1">
    <property type="nucleotide sequence ID" value="NZ_FNTH01000001.1"/>
</dbReference>
<evidence type="ECO:0000256" key="4">
    <source>
        <dbReference type="PROSITE-ProRule" id="PRU00335"/>
    </source>
</evidence>
<evidence type="ECO:0000256" key="3">
    <source>
        <dbReference type="ARBA" id="ARBA00023163"/>
    </source>
</evidence>
<dbReference type="OrthoDB" id="9795242at2"/>
<name>A0A1H5F6T0_9BRAD</name>
<keyword evidence="3" id="KW-0804">Transcription</keyword>
<accession>A0A1H5F6T0</accession>
<dbReference type="InterPro" id="IPR036271">
    <property type="entry name" value="Tet_transcr_reg_TetR-rel_C_sf"/>
</dbReference>
<feature type="DNA-binding region" description="H-T-H motif" evidence="4">
    <location>
        <begin position="29"/>
        <end position="48"/>
    </location>
</feature>
<proteinExistence type="predicted"/>
<gene>
    <name evidence="6" type="ORF">SAMN05444164_6531</name>
</gene>
<dbReference type="PROSITE" id="PS50977">
    <property type="entry name" value="HTH_TETR_2"/>
    <property type="match status" value="1"/>
</dbReference>
<dbReference type="InterPro" id="IPR009057">
    <property type="entry name" value="Homeodomain-like_sf"/>
</dbReference>
<dbReference type="SUPFAM" id="SSF48498">
    <property type="entry name" value="Tetracyclin repressor-like, C-terminal domain"/>
    <property type="match status" value="1"/>
</dbReference>
<protein>
    <submittedName>
        <fullName evidence="6">Transcriptional regulator, TetR family</fullName>
    </submittedName>
</protein>
<evidence type="ECO:0000313" key="6">
    <source>
        <dbReference type="EMBL" id="SED98993.1"/>
    </source>
</evidence>
<dbReference type="GO" id="GO:0003677">
    <property type="term" value="F:DNA binding"/>
    <property type="evidence" value="ECO:0007669"/>
    <property type="project" value="UniProtKB-UniRule"/>
</dbReference>
<dbReference type="PANTHER" id="PTHR47506">
    <property type="entry name" value="TRANSCRIPTIONAL REGULATORY PROTEIN"/>
    <property type="match status" value="1"/>
</dbReference>